<dbReference type="PANTHER" id="PTHR36978">
    <property type="entry name" value="P-LOOP CONTAINING NUCLEOTIDE TRIPHOSPHATE HYDROLASE"/>
    <property type="match status" value="1"/>
</dbReference>
<organism evidence="2 3">
    <name type="scientific">Fragilariopsis cylindrus CCMP1102</name>
    <dbReference type="NCBI Taxonomy" id="635003"/>
    <lineage>
        <taxon>Eukaryota</taxon>
        <taxon>Sar</taxon>
        <taxon>Stramenopiles</taxon>
        <taxon>Ochrophyta</taxon>
        <taxon>Bacillariophyta</taxon>
        <taxon>Bacillariophyceae</taxon>
        <taxon>Bacillariophycidae</taxon>
        <taxon>Bacillariales</taxon>
        <taxon>Bacillariaceae</taxon>
        <taxon>Fragilariopsis</taxon>
    </lineage>
</organism>
<dbReference type="Proteomes" id="UP000095751">
    <property type="component" value="Unassembled WGS sequence"/>
</dbReference>
<proteinExistence type="predicted"/>
<sequence length="761" mass="87540">MYTNFISMNYHYNERINNSITTSTTTLGQQTNTTTTSANTTSYYKLWDRVTGTIDISALNYLVEEEQYQKQINKRKKTSFELLEEVLKEQKQQQQQQQQQNQQQQNEKDIEQQQQPPPLLSCFEPDWDRTNHAVIGRLDSSDSSTSKQQQQQQQQQLKLNRNNLVLPLLNVGMPKSGSSTLLRFLRHDLKWNIHHSTPNATFVLLFRPINDWIRSVKSWHRLQYRWMEGGAAAITNNNTNNDHNNNNGGIIPTTQIPGLLLTESQRTIRKQNPNEPLAATDKQLKDWWCTHINHIRKFVNMYPSHTLLELDLYNRNNKTTNTLQQIFFDNNHDSKSITWGEANSNPNAKTAVGSNPNGPISMTTKYYQLWNYTTHTLNTNNTNKSSNSTMMMATLADNKNKNENNPILTSLEILENILKEQQKDKIRRREKTKKGRGGDNNDKCFRPQPYNVSTTTTTSTSSLIELPIINIGLPMDIWNNKLRDFFSCQGLKVVHRKALGSNGKIRIGNTGKKMFEAVTEAHVPPLSGYFGKNRQIFTAMDYTPALNSSSSTSGSNTDKNKNKHKHKPVSAYFPQIQLLDEIHEESPSSTFLLPFFSPDNINDWLNWTQNFHNFTERWARSDIPGLILTKEQRIAKQSPCKIIETDNEVIDHDNTSEGEIPIVASEIETASLRRCVQLSDDQLRDWWCGHVKHIRKFVETYNNSHKLIELDLSNKESTIKTIEDIINNMNMNTPIPTTSTSTSINNTTNKLNQTCIDILFF</sequence>
<accession>A0A1E7F3Q7</accession>
<keyword evidence="3" id="KW-1185">Reference proteome</keyword>
<dbReference type="OrthoDB" id="41409at2759"/>
<feature type="compositionally biased region" description="Basic residues" evidence="1">
    <location>
        <begin position="425"/>
        <end position="435"/>
    </location>
</feature>
<feature type="region of interest" description="Disordered" evidence="1">
    <location>
        <begin position="94"/>
        <end position="123"/>
    </location>
</feature>
<feature type="compositionally biased region" description="Low complexity" evidence="1">
    <location>
        <begin position="94"/>
        <end position="105"/>
    </location>
</feature>
<gene>
    <name evidence="2" type="ORF">FRACYDRAFT_263058</name>
</gene>
<dbReference type="PANTHER" id="PTHR36978:SF4">
    <property type="entry name" value="P-LOOP CONTAINING NUCLEOSIDE TRIPHOSPHATE HYDROLASE PROTEIN"/>
    <property type="match status" value="1"/>
</dbReference>
<reference evidence="2 3" key="1">
    <citation type="submission" date="2016-09" db="EMBL/GenBank/DDBJ databases">
        <title>Extensive genetic diversity and differential bi-allelic expression allows diatom success in the polar Southern Ocean.</title>
        <authorList>
            <consortium name="DOE Joint Genome Institute"/>
            <person name="Mock T."/>
            <person name="Otillar R.P."/>
            <person name="Strauss J."/>
            <person name="Dupont C."/>
            <person name="Frickenhaus S."/>
            <person name="Maumus F."/>
            <person name="Mcmullan M."/>
            <person name="Sanges R."/>
            <person name="Schmutz J."/>
            <person name="Toseland A."/>
            <person name="Valas R."/>
            <person name="Veluchamy A."/>
            <person name="Ward B.J."/>
            <person name="Allen A."/>
            <person name="Barry K."/>
            <person name="Falciatore A."/>
            <person name="Ferrante M."/>
            <person name="Fortunato A.E."/>
            <person name="Gloeckner G."/>
            <person name="Gruber A."/>
            <person name="Hipkin R."/>
            <person name="Janech M."/>
            <person name="Kroth P."/>
            <person name="Leese F."/>
            <person name="Lindquist E."/>
            <person name="Lyon B.R."/>
            <person name="Martin J."/>
            <person name="Mayer C."/>
            <person name="Parker M."/>
            <person name="Quesneville H."/>
            <person name="Raymond J."/>
            <person name="Uhlig C."/>
            <person name="Valentin K.U."/>
            <person name="Worden A.Z."/>
            <person name="Armbrust E.V."/>
            <person name="Bowler C."/>
            <person name="Green B."/>
            <person name="Moulton V."/>
            <person name="Van Oosterhout C."/>
            <person name="Grigoriev I."/>
        </authorList>
    </citation>
    <scope>NUCLEOTIDE SEQUENCE [LARGE SCALE GENOMIC DNA]</scope>
    <source>
        <strain evidence="2 3">CCMP1102</strain>
    </source>
</reference>
<evidence type="ECO:0000313" key="3">
    <source>
        <dbReference type="Proteomes" id="UP000095751"/>
    </source>
</evidence>
<feature type="region of interest" description="Disordered" evidence="1">
    <location>
        <begin position="138"/>
        <end position="157"/>
    </location>
</feature>
<protein>
    <recommendedName>
        <fullName evidence="4">P-loop containing nucleoside triphosphate hydrolase protein</fullName>
    </recommendedName>
</protein>
<evidence type="ECO:0008006" key="4">
    <source>
        <dbReference type="Google" id="ProtNLM"/>
    </source>
</evidence>
<dbReference type="KEGG" id="fcy:FRACYDRAFT_263058"/>
<name>A0A1E7F3Q7_9STRA</name>
<feature type="compositionally biased region" description="Basic and acidic residues" evidence="1">
    <location>
        <begin position="436"/>
        <end position="445"/>
    </location>
</feature>
<feature type="compositionally biased region" description="Low complexity" evidence="1">
    <location>
        <begin position="547"/>
        <end position="557"/>
    </location>
</feature>
<evidence type="ECO:0000256" key="1">
    <source>
        <dbReference type="SAM" id="MobiDB-lite"/>
    </source>
</evidence>
<dbReference type="AlphaFoldDB" id="A0A1E7F3Q7"/>
<dbReference type="EMBL" id="KV784364">
    <property type="protein sequence ID" value="OEU12800.1"/>
    <property type="molecule type" value="Genomic_DNA"/>
</dbReference>
<dbReference type="InterPro" id="IPR027417">
    <property type="entry name" value="P-loop_NTPase"/>
</dbReference>
<dbReference type="InParanoid" id="A0A1E7F3Q7"/>
<feature type="region of interest" description="Disordered" evidence="1">
    <location>
        <begin position="547"/>
        <end position="566"/>
    </location>
</feature>
<dbReference type="SUPFAM" id="SSF52540">
    <property type="entry name" value="P-loop containing nucleoside triphosphate hydrolases"/>
    <property type="match status" value="1"/>
</dbReference>
<evidence type="ECO:0000313" key="2">
    <source>
        <dbReference type="EMBL" id="OEU12800.1"/>
    </source>
</evidence>
<feature type="region of interest" description="Disordered" evidence="1">
    <location>
        <begin position="423"/>
        <end position="453"/>
    </location>
</feature>
<feature type="compositionally biased region" description="Low complexity" evidence="1">
    <location>
        <begin position="148"/>
        <end position="157"/>
    </location>
</feature>